<keyword evidence="2" id="KW-0378">Hydrolase</keyword>
<feature type="domain" description="DUF629" evidence="5">
    <location>
        <begin position="64"/>
        <end position="146"/>
    </location>
</feature>
<dbReference type="GO" id="GO:0016787">
    <property type="term" value="F:hydrolase activity"/>
    <property type="evidence" value="ECO:0007669"/>
    <property type="project" value="UniProtKB-KW"/>
</dbReference>
<feature type="coiled-coil region" evidence="3">
    <location>
        <begin position="454"/>
        <end position="485"/>
    </location>
</feature>
<evidence type="ECO:0000259" key="5">
    <source>
        <dbReference type="Pfam" id="PF04780"/>
    </source>
</evidence>
<feature type="compositionally biased region" description="Acidic residues" evidence="4">
    <location>
        <begin position="9"/>
        <end position="19"/>
    </location>
</feature>
<dbReference type="Proteomes" id="UP001188597">
    <property type="component" value="Unassembled WGS sequence"/>
</dbReference>
<dbReference type="PANTHER" id="PTHR22975">
    <property type="entry name" value="UBIQUITIN SPECIFIC PROTEINASE"/>
    <property type="match status" value="1"/>
</dbReference>
<dbReference type="AlphaFoldDB" id="A0AA88WAB5"/>
<accession>A0AA88WAB5</accession>
<dbReference type="Pfam" id="PF04780">
    <property type="entry name" value="DUF629"/>
    <property type="match status" value="1"/>
</dbReference>
<dbReference type="PANTHER" id="PTHR22975:SF9">
    <property type="entry name" value="ECHINUS SPLICE FORM 3"/>
    <property type="match status" value="1"/>
</dbReference>
<dbReference type="EMBL" id="JAVXUP010000626">
    <property type="protein sequence ID" value="KAK3023936.1"/>
    <property type="molecule type" value="Genomic_DNA"/>
</dbReference>
<keyword evidence="1" id="KW-0833">Ubl conjugation pathway</keyword>
<proteinExistence type="predicted"/>
<keyword evidence="3" id="KW-0175">Coiled coil</keyword>
<sequence length="550" mass="61734">MGYSSGSEEAAEEDEEKEEEKEKKSGGKRQTVGFAGKMADKKKAGKGKGAMEAQGTAERALPHWENSSHGEKQSVFLPRVEHVIEHYSKINGGLGAEILVKAVGYAKEHHTWRFWDCSFCDEDMTPDTKSFLDHIQTHHIKGIPPLSEGYFANFFNQRKLKEQVFINVSASGDTLYLPSPREDEEACGIFNPIVDGCDGSVAAHGVSLMNWLLGADTQIETILQRWIDRKSKKLAAIQQCTVKQLPLLLVGTSVNDYQRIVKPLLKLFMKERLMDLLSRKADAVQDALLAEIELDSRKCDQIEDTKGKLGNKKRRKASYVEQKFKLQGAGAEQSDFGHDPNSRTCVSVLGLKGEERQQESNLENQRQLGSEATQKLLTERRERGGAIRPEEIRASVPVDKLEEHKATSSLPCDSTCSDGQVKQDMLLAAGKFSETELRYHGESIRYCIKSWVRLEEEARMLESHLENQRQLESEAKQKASAARREKEGATTPDDVMAGVLYSISPLDKLFLEIVTRAMYFLKAVLGEAGADQKHFLDDLKEQPFKLIFLI</sequence>
<dbReference type="InterPro" id="IPR052398">
    <property type="entry name" value="Ubiquitin_hydrolase_53/54"/>
</dbReference>
<organism evidence="6 7">
    <name type="scientific">Escallonia herrerae</name>
    <dbReference type="NCBI Taxonomy" id="1293975"/>
    <lineage>
        <taxon>Eukaryota</taxon>
        <taxon>Viridiplantae</taxon>
        <taxon>Streptophyta</taxon>
        <taxon>Embryophyta</taxon>
        <taxon>Tracheophyta</taxon>
        <taxon>Spermatophyta</taxon>
        <taxon>Magnoliopsida</taxon>
        <taxon>eudicotyledons</taxon>
        <taxon>Gunneridae</taxon>
        <taxon>Pentapetalae</taxon>
        <taxon>asterids</taxon>
        <taxon>campanulids</taxon>
        <taxon>Escalloniales</taxon>
        <taxon>Escalloniaceae</taxon>
        <taxon>Escallonia</taxon>
    </lineage>
</organism>
<feature type="region of interest" description="Disordered" evidence="4">
    <location>
        <begin position="1"/>
        <end position="57"/>
    </location>
</feature>
<keyword evidence="7" id="KW-1185">Reference proteome</keyword>
<evidence type="ECO:0000313" key="6">
    <source>
        <dbReference type="EMBL" id="KAK3023936.1"/>
    </source>
</evidence>
<dbReference type="InterPro" id="IPR006865">
    <property type="entry name" value="DUF629"/>
</dbReference>
<evidence type="ECO:0000256" key="1">
    <source>
        <dbReference type="ARBA" id="ARBA00022786"/>
    </source>
</evidence>
<evidence type="ECO:0000256" key="2">
    <source>
        <dbReference type="ARBA" id="ARBA00022801"/>
    </source>
</evidence>
<evidence type="ECO:0000256" key="4">
    <source>
        <dbReference type="SAM" id="MobiDB-lite"/>
    </source>
</evidence>
<comment type="caution">
    <text evidence="6">The sequence shown here is derived from an EMBL/GenBank/DDBJ whole genome shotgun (WGS) entry which is preliminary data.</text>
</comment>
<name>A0AA88WAB5_9ASTE</name>
<reference evidence="6" key="1">
    <citation type="submission" date="2022-12" db="EMBL/GenBank/DDBJ databases">
        <title>Draft genome assemblies for two species of Escallonia (Escalloniales).</title>
        <authorList>
            <person name="Chanderbali A."/>
            <person name="Dervinis C."/>
            <person name="Anghel I."/>
            <person name="Soltis D."/>
            <person name="Soltis P."/>
            <person name="Zapata F."/>
        </authorList>
    </citation>
    <scope>NUCLEOTIDE SEQUENCE</scope>
    <source>
        <strain evidence="6">UCBG64.0493</strain>
        <tissue evidence="6">Leaf</tissue>
    </source>
</reference>
<evidence type="ECO:0000313" key="7">
    <source>
        <dbReference type="Proteomes" id="UP001188597"/>
    </source>
</evidence>
<protein>
    <recommendedName>
        <fullName evidence="5">DUF629 domain-containing protein</fullName>
    </recommendedName>
</protein>
<gene>
    <name evidence="6" type="ORF">RJ639_044699</name>
</gene>
<evidence type="ECO:0000256" key="3">
    <source>
        <dbReference type="SAM" id="Coils"/>
    </source>
</evidence>